<dbReference type="Proteomes" id="UP001168528">
    <property type="component" value="Unassembled WGS sequence"/>
</dbReference>
<evidence type="ECO:0008006" key="4">
    <source>
        <dbReference type="Google" id="ProtNLM"/>
    </source>
</evidence>
<gene>
    <name evidence="2" type="ORF">Q0590_06410</name>
</gene>
<proteinExistence type="predicted"/>
<dbReference type="RefSeq" id="WP_302036673.1">
    <property type="nucleotide sequence ID" value="NZ_JAUKPO010000002.1"/>
</dbReference>
<dbReference type="EMBL" id="JAUKPO010000002">
    <property type="protein sequence ID" value="MDO1445875.1"/>
    <property type="molecule type" value="Genomic_DNA"/>
</dbReference>
<reference evidence="2" key="1">
    <citation type="submission" date="2023-07" db="EMBL/GenBank/DDBJ databases">
        <title>The genome sequence of Rhodocytophaga aerolata KACC 12507.</title>
        <authorList>
            <person name="Zhang X."/>
        </authorList>
    </citation>
    <scope>NUCLEOTIDE SEQUENCE</scope>
    <source>
        <strain evidence="2">KACC 12507</strain>
    </source>
</reference>
<sequence>MFLLLCITIGVFGCTPATEKEKSRIPATATPSQPRPEAADTSANRPVFPGGDAIQLTCEFIQDQAEVLLEEYHQPGITGERKRQVIKELQQLNQQWLDSDCQQVFGFMVPNLPRLPASSE</sequence>
<evidence type="ECO:0000256" key="1">
    <source>
        <dbReference type="SAM" id="MobiDB-lite"/>
    </source>
</evidence>
<feature type="region of interest" description="Disordered" evidence="1">
    <location>
        <begin position="18"/>
        <end position="47"/>
    </location>
</feature>
<protein>
    <recommendedName>
        <fullName evidence="4">Lipoprotein</fullName>
    </recommendedName>
</protein>
<evidence type="ECO:0000313" key="2">
    <source>
        <dbReference type="EMBL" id="MDO1445875.1"/>
    </source>
</evidence>
<accession>A0ABT8R1B4</accession>
<keyword evidence="3" id="KW-1185">Reference proteome</keyword>
<evidence type="ECO:0000313" key="3">
    <source>
        <dbReference type="Proteomes" id="UP001168528"/>
    </source>
</evidence>
<comment type="caution">
    <text evidence="2">The sequence shown here is derived from an EMBL/GenBank/DDBJ whole genome shotgun (WGS) entry which is preliminary data.</text>
</comment>
<name>A0ABT8R1B4_9BACT</name>
<organism evidence="2 3">
    <name type="scientific">Rhodocytophaga aerolata</name>
    <dbReference type="NCBI Taxonomy" id="455078"/>
    <lineage>
        <taxon>Bacteria</taxon>
        <taxon>Pseudomonadati</taxon>
        <taxon>Bacteroidota</taxon>
        <taxon>Cytophagia</taxon>
        <taxon>Cytophagales</taxon>
        <taxon>Rhodocytophagaceae</taxon>
        <taxon>Rhodocytophaga</taxon>
    </lineage>
</organism>